<dbReference type="SMART" id="SM00384">
    <property type="entry name" value="AT_hook"/>
    <property type="match status" value="6"/>
</dbReference>
<feature type="compositionally biased region" description="Polar residues" evidence="3">
    <location>
        <begin position="535"/>
        <end position="554"/>
    </location>
</feature>
<dbReference type="PANTHER" id="PTHR14087:SF7">
    <property type="entry name" value="THYMOCYTE NUCLEAR PROTEIN 1"/>
    <property type="match status" value="1"/>
</dbReference>
<feature type="compositionally biased region" description="Acidic residues" evidence="3">
    <location>
        <begin position="244"/>
        <end position="260"/>
    </location>
</feature>
<dbReference type="OrthoDB" id="41445at2759"/>
<dbReference type="GO" id="GO:0005634">
    <property type="term" value="C:nucleus"/>
    <property type="evidence" value="ECO:0007669"/>
    <property type="project" value="UniProtKB-SubCell"/>
</dbReference>
<evidence type="ECO:0000256" key="1">
    <source>
        <dbReference type="ARBA" id="ARBA00004123"/>
    </source>
</evidence>
<dbReference type="GO" id="GO:0003677">
    <property type="term" value="F:DNA binding"/>
    <property type="evidence" value="ECO:0007669"/>
    <property type="project" value="InterPro"/>
</dbReference>
<evidence type="ECO:0000313" key="5">
    <source>
        <dbReference type="EMBL" id="KAF2483828.1"/>
    </source>
</evidence>
<name>A0A6A6PUP2_9PEZI</name>
<keyword evidence="2" id="KW-0539">Nucleus</keyword>
<dbReference type="InterPro" id="IPR052181">
    <property type="entry name" value="5hmC_binding"/>
</dbReference>
<gene>
    <name evidence="5" type="ORF">BDY17DRAFT_116365</name>
</gene>
<evidence type="ECO:0000256" key="3">
    <source>
        <dbReference type="SAM" id="MobiDB-lite"/>
    </source>
</evidence>
<dbReference type="InterPro" id="IPR015947">
    <property type="entry name" value="PUA-like_sf"/>
</dbReference>
<feature type="compositionally biased region" description="Low complexity" evidence="3">
    <location>
        <begin position="191"/>
        <end position="203"/>
    </location>
</feature>
<reference evidence="5" key="1">
    <citation type="journal article" date="2020" name="Stud. Mycol.">
        <title>101 Dothideomycetes genomes: a test case for predicting lifestyles and emergence of pathogens.</title>
        <authorList>
            <person name="Haridas S."/>
            <person name="Albert R."/>
            <person name="Binder M."/>
            <person name="Bloem J."/>
            <person name="Labutti K."/>
            <person name="Salamov A."/>
            <person name="Andreopoulos B."/>
            <person name="Baker S."/>
            <person name="Barry K."/>
            <person name="Bills G."/>
            <person name="Bluhm B."/>
            <person name="Cannon C."/>
            <person name="Castanera R."/>
            <person name="Culley D."/>
            <person name="Daum C."/>
            <person name="Ezra D."/>
            <person name="Gonzalez J."/>
            <person name="Henrissat B."/>
            <person name="Kuo A."/>
            <person name="Liang C."/>
            <person name="Lipzen A."/>
            <person name="Lutzoni F."/>
            <person name="Magnuson J."/>
            <person name="Mondo S."/>
            <person name="Nolan M."/>
            <person name="Ohm R."/>
            <person name="Pangilinan J."/>
            <person name="Park H.-J."/>
            <person name="Ramirez L."/>
            <person name="Alfaro M."/>
            <person name="Sun H."/>
            <person name="Tritt A."/>
            <person name="Yoshinaga Y."/>
            <person name="Zwiers L.-H."/>
            <person name="Turgeon B."/>
            <person name="Goodwin S."/>
            <person name="Spatafora J."/>
            <person name="Crous P."/>
            <person name="Grigoriev I."/>
        </authorList>
    </citation>
    <scope>NUCLEOTIDE SEQUENCE</scope>
    <source>
        <strain evidence="5">CBS 113389</strain>
    </source>
</reference>
<dbReference type="PRINTS" id="PR00929">
    <property type="entry name" value="ATHOOK"/>
</dbReference>
<feature type="region of interest" description="Disordered" evidence="3">
    <location>
        <begin position="514"/>
        <end position="571"/>
    </location>
</feature>
<evidence type="ECO:0000259" key="4">
    <source>
        <dbReference type="Pfam" id="PF01878"/>
    </source>
</evidence>
<dbReference type="Pfam" id="PF01878">
    <property type="entry name" value="EVE"/>
    <property type="match status" value="1"/>
</dbReference>
<dbReference type="EMBL" id="MU001634">
    <property type="protein sequence ID" value="KAF2483828.1"/>
    <property type="molecule type" value="Genomic_DNA"/>
</dbReference>
<dbReference type="RefSeq" id="XP_033590398.1">
    <property type="nucleotide sequence ID" value="XM_033729256.1"/>
</dbReference>
<dbReference type="SUPFAM" id="SSF88697">
    <property type="entry name" value="PUA domain-like"/>
    <property type="match status" value="1"/>
</dbReference>
<evidence type="ECO:0000256" key="2">
    <source>
        <dbReference type="ARBA" id="ARBA00023242"/>
    </source>
</evidence>
<feature type="compositionally biased region" description="Basic residues" evidence="3">
    <location>
        <begin position="266"/>
        <end position="280"/>
    </location>
</feature>
<feature type="compositionally biased region" description="Low complexity" evidence="3">
    <location>
        <begin position="102"/>
        <end position="116"/>
    </location>
</feature>
<protein>
    <submittedName>
        <fullName evidence="5">EVE domain-containing protein</fullName>
    </submittedName>
</protein>
<sequence>MSVRWKSGLHVATIRWPACHVQSRHARGVRNSSLPQVLRFQQIPKLVSRARPPASQLRHQPLAFHFPHLLSSSFPHPLLPLFSQLFLTSPAKPLTSHKMPPKKATATKKAAATTAAGNRPKRATAPVAEKQADTKTSGAAANTGKKRGRPAKASEDVDIAEPPRKRGRPAKASENVDVTEPPRKRGRPSKASKPATPAASSAPAEKRGRPAKKEAPAVSKTDAPPPKKRGRPPKGGETTKIDTDDQAAAEQLEEELVDAVEEPKAPAKRGQGRPPKKAGGKKAAAIANDEDSDMADGVHETAVGTQYWLMKAEQEDREEVLKDGSVYNTKFTIDDLRDKAGPEPWDGVRNPTACKNMREMKLGDLAFFYASGGKKGRVPGIVGIMEVVKEHQADPSAFDEKSLYYVEDEKKRGTLEKPRWSMVHVEFRKKLSTPVTLQELKTFAEKGSVLSEMQEFTAARLSVSKVSTKEWNFIVNELIEGYETGTEERGPAGTVEITRDETTVVETIEAADTDITANDAAAPFDTESKKPASRAGSTKAASRAGSTKSRTGSANPLGPASVGRGGRHRNAKGIVVAGLAAVDEEEG</sequence>
<dbReference type="InterPro" id="IPR002740">
    <property type="entry name" value="EVE_domain"/>
</dbReference>
<feature type="domain" description="EVE" evidence="4">
    <location>
        <begin position="306"/>
        <end position="476"/>
    </location>
</feature>
<dbReference type="CDD" id="cd21133">
    <property type="entry name" value="EVE"/>
    <property type="match status" value="1"/>
</dbReference>
<feature type="region of interest" description="Disordered" evidence="3">
    <location>
        <begin position="93"/>
        <end position="296"/>
    </location>
</feature>
<dbReference type="GeneID" id="54470258"/>
<proteinExistence type="predicted"/>
<dbReference type="Proteomes" id="UP000799767">
    <property type="component" value="Unassembled WGS sequence"/>
</dbReference>
<keyword evidence="6" id="KW-1185">Reference proteome</keyword>
<comment type="subcellular location">
    <subcellularLocation>
        <location evidence="1">Nucleus</location>
    </subcellularLocation>
</comment>
<dbReference type="Gene3D" id="3.10.590.10">
    <property type="entry name" value="ph1033 like domains"/>
    <property type="match status" value="1"/>
</dbReference>
<dbReference type="AlphaFoldDB" id="A0A6A6PUP2"/>
<accession>A0A6A6PUP2</accession>
<evidence type="ECO:0000313" key="6">
    <source>
        <dbReference type="Proteomes" id="UP000799767"/>
    </source>
</evidence>
<feature type="compositionally biased region" description="Basic and acidic residues" evidence="3">
    <location>
        <begin position="204"/>
        <end position="215"/>
    </location>
</feature>
<dbReference type="InterPro" id="IPR017956">
    <property type="entry name" value="AT_hook_DNA-bd_motif"/>
</dbReference>
<dbReference type="InterPro" id="IPR047197">
    <property type="entry name" value="THYN1-like_EVE"/>
</dbReference>
<organism evidence="5 6">
    <name type="scientific">Neohortaea acidophila</name>
    <dbReference type="NCBI Taxonomy" id="245834"/>
    <lineage>
        <taxon>Eukaryota</taxon>
        <taxon>Fungi</taxon>
        <taxon>Dikarya</taxon>
        <taxon>Ascomycota</taxon>
        <taxon>Pezizomycotina</taxon>
        <taxon>Dothideomycetes</taxon>
        <taxon>Dothideomycetidae</taxon>
        <taxon>Mycosphaerellales</taxon>
        <taxon>Teratosphaeriaceae</taxon>
        <taxon>Neohortaea</taxon>
    </lineage>
</organism>
<dbReference type="PANTHER" id="PTHR14087">
    <property type="entry name" value="THYMOCYTE NUCLEAR PROTEIN 1"/>
    <property type="match status" value="1"/>
</dbReference>